<dbReference type="InterPro" id="IPR051678">
    <property type="entry name" value="AGP_Transferase"/>
</dbReference>
<dbReference type="Gene3D" id="3.30.200.20">
    <property type="entry name" value="Phosphorylase Kinase, domain 1"/>
    <property type="match status" value="1"/>
</dbReference>
<feature type="domain" description="Aminoglycoside phosphotransferase" evidence="1">
    <location>
        <begin position="95"/>
        <end position="320"/>
    </location>
</feature>
<dbReference type="InterPro" id="IPR002575">
    <property type="entry name" value="Aminoglycoside_PTrfase"/>
</dbReference>
<dbReference type="CDD" id="cd05155">
    <property type="entry name" value="APH_ChoK_like_1"/>
    <property type="match status" value="1"/>
</dbReference>
<dbReference type="EMBL" id="AQHN01000013">
    <property type="protein sequence ID" value="ENN88674.1"/>
    <property type="molecule type" value="Genomic_DNA"/>
</dbReference>
<sequence>MPTQPHFGRRSASSLARNLTLLAVASGWRWTNERPDRLTPTWNRFFECRRKSCRNETGYWGCLMQDDIGPEEAAIRRLLAEMTPQWADLPVRCLVSSGTDNAIYRIGETLLLRLPRREAAAHLIDKEIDWLPRFADLPLEVPRLRFRGRAGFGLNCDFGIFDWMEGDIASPANIADPAAAALGLAAFLKALHRVDTRGAPLAGELNHRRGVALEVLSSITLPAIDIVADEIDGPAARQLWERACATVHQGPPVWLHGDLKADNLIARGGRLTGVIDWGLCAVGDPAADYAAAWSWVDPSAREAFRIACEVNDADWLRAEGWALYGAVIALSYYRGGRNEALCEQSRLTLSRLNLQ</sequence>
<dbReference type="PANTHER" id="PTHR21310">
    <property type="entry name" value="AMINOGLYCOSIDE PHOSPHOTRANSFERASE-RELATED-RELATED"/>
    <property type="match status" value="1"/>
</dbReference>
<dbReference type="Pfam" id="PF01636">
    <property type="entry name" value="APH"/>
    <property type="match status" value="1"/>
</dbReference>
<dbReference type="AlphaFoldDB" id="N6U7Y5"/>
<accession>N6U7Y5</accession>
<comment type="caution">
    <text evidence="2">The sequence shown here is derived from an EMBL/GenBank/DDBJ whole genome shotgun (WGS) entry which is preliminary data.</text>
</comment>
<dbReference type="SUPFAM" id="SSF56112">
    <property type="entry name" value="Protein kinase-like (PK-like)"/>
    <property type="match status" value="1"/>
</dbReference>
<keyword evidence="3" id="KW-1185">Reference proteome</keyword>
<dbReference type="STRING" id="363754.RHSP_42358"/>
<organism evidence="2 3">
    <name type="scientific">Rhizobium freirei PRF 81</name>
    <dbReference type="NCBI Taxonomy" id="363754"/>
    <lineage>
        <taxon>Bacteria</taxon>
        <taxon>Pseudomonadati</taxon>
        <taxon>Pseudomonadota</taxon>
        <taxon>Alphaproteobacteria</taxon>
        <taxon>Hyphomicrobiales</taxon>
        <taxon>Rhizobiaceae</taxon>
        <taxon>Rhizobium/Agrobacterium group</taxon>
        <taxon>Rhizobium</taxon>
    </lineage>
</organism>
<evidence type="ECO:0000313" key="2">
    <source>
        <dbReference type="EMBL" id="ENN88674.1"/>
    </source>
</evidence>
<dbReference type="PANTHER" id="PTHR21310:SF42">
    <property type="entry name" value="BIFUNCTIONAL AAC_APH"/>
    <property type="match status" value="1"/>
</dbReference>
<protein>
    <recommendedName>
        <fullName evidence="1">Aminoglycoside phosphotransferase domain-containing protein</fullName>
    </recommendedName>
</protein>
<evidence type="ECO:0000313" key="3">
    <source>
        <dbReference type="Proteomes" id="UP000012429"/>
    </source>
</evidence>
<dbReference type="InterPro" id="IPR011009">
    <property type="entry name" value="Kinase-like_dom_sf"/>
</dbReference>
<proteinExistence type="predicted"/>
<name>N6U7Y5_9HYPH</name>
<evidence type="ECO:0000259" key="1">
    <source>
        <dbReference type="Pfam" id="PF01636"/>
    </source>
</evidence>
<dbReference type="Gene3D" id="3.90.1200.10">
    <property type="match status" value="1"/>
</dbReference>
<dbReference type="Proteomes" id="UP000012429">
    <property type="component" value="Unassembled WGS sequence"/>
</dbReference>
<gene>
    <name evidence="2" type="ORF">RHSP_42358</name>
</gene>
<dbReference type="PATRIC" id="fig|363754.4.peg.1244"/>
<reference evidence="2 3" key="1">
    <citation type="journal article" date="2012" name="BMC Genomics">
        <title>Genomic basis of broad host range and environmental adaptability of Rhizobium tropici CIAT 899 and Rhizobium sp. PRF 81 which are used in inoculants for common bean (Phaseolus vulgaris L.).</title>
        <authorList>
            <person name="Ormeno-Orrillo E."/>
            <person name="Menna P."/>
            <person name="Almeida L.G."/>
            <person name="Ollero F.J."/>
            <person name="Nicolas M.F."/>
            <person name="Pains Rodrigues E."/>
            <person name="Shigueyoshi Nakatani A."/>
            <person name="Silva Batista J.S."/>
            <person name="Oliveira Chueire L.M."/>
            <person name="Souza R.C."/>
            <person name="Ribeiro Vasconcelos A.T."/>
            <person name="Megias M."/>
            <person name="Hungria M."/>
            <person name="Martinez-Romero E."/>
        </authorList>
    </citation>
    <scope>NUCLEOTIDE SEQUENCE [LARGE SCALE GENOMIC DNA]</scope>
    <source>
        <strain evidence="2 3">PRF 81</strain>
    </source>
</reference>